<proteinExistence type="predicted"/>
<dbReference type="EMBL" id="DTBQ01000010">
    <property type="protein sequence ID" value="HGM46179.1"/>
    <property type="molecule type" value="Genomic_DNA"/>
</dbReference>
<accession>A0A7C4GZU7</accession>
<gene>
    <name evidence="1" type="ORF">ENU21_00300</name>
</gene>
<comment type="caution">
    <text evidence="1">The sequence shown here is derived from an EMBL/GenBank/DDBJ whole genome shotgun (WGS) entry which is preliminary data.</text>
</comment>
<dbReference type="AlphaFoldDB" id="A0A7C4GZU7"/>
<organism evidence="1">
    <name type="scientific">Thermofilum pendens</name>
    <dbReference type="NCBI Taxonomy" id="2269"/>
    <lineage>
        <taxon>Archaea</taxon>
        <taxon>Thermoproteota</taxon>
        <taxon>Thermoprotei</taxon>
        <taxon>Thermofilales</taxon>
        <taxon>Thermofilaceae</taxon>
        <taxon>Thermofilum</taxon>
    </lineage>
</organism>
<protein>
    <submittedName>
        <fullName evidence="1">Uncharacterized protein</fullName>
    </submittedName>
</protein>
<name>A0A7C4GZU7_THEPE</name>
<sequence>MVVGEDTEVIKVELPEWLAERFRRYVAEKYGFRRALSRAVADLVEREPGLDRASSSGTVDGIVGLGLLSDYSWGGEDIAEALRRRWSLPGGR</sequence>
<evidence type="ECO:0000313" key="1">
    <source>
        <dbReference type="EMBL" id="HGM46179.1"/>
    </source>
</evidence>
<reference evidence="1" key="1">
    <citation type="journal article" date="2020" name="mSystems">
        <title>Genome- and Community-Level Interaction Insights into Carbon Utilization and Element Cycling Functions of Hydrothermarchaeota in Hydrothermal Sediment.</title>
        <authorList>
            <person name="Zhou Z."/>
            <person name="Liu Y."/>
            <person name="Xu W."/>
            <person name="Pan J."/>
            <person name="Luo Z.H."/>
            <person name="Li M."/>
        </authorList>
    </citation>
    <scope>NUCLEOTIDE SEQUENCE</scope>
    <source>
        <strain evidence="1">SpSt-649</strain>
    </source>
</reference>